<dbReference type="CDD" id="cd02955">
    <property type="entry name" value="SSP411"/>
    <property type="match status" value="1"/>
</dbReference>
<organism evidence="2 3">
    <name type="scientific">Psychroflexus lacisalsi</name>
    <dbReference type="NCBI Taxonomy" id="503928"/>
    <lineage>
        <taxon>Bacteria</taxon>
        <taxon>Pseudomonadati</taxon>
        <taxon>Bacteroidota</taxon>
        <taxon>Flavobacteriia</taxon>
        <taxon>Flavobacteriales</taxon>
        <taxon>Flavobacteriaceae</taxon>
        <taxon>Psychroflexus</taxon>
    </lineage>
</organism>
<dbReference type="Pfam" id="PF03190">
    <property type="entry name" value="Thioredox_DsbH"/>
    <property type="match status" value="1"/>
</dbReference>
<dbReference type="SUPFAM" id="SSF52833">
    <property type="entry name" value="Thioredoxin-like"/>
    <property type="match status" value="1"/>
</dbReference>
<dbReference type="Proteomes" id="UP001500185">
    <property type="component" value="Unassembled WGS sequence"/>
</dbReference>
<dbReference type="Gene3D" id="1.50.10.20">
    <property type="match status" value="1"/>
</dbReference>
<dbReference type="PIRSF" id="PIRSF006402">
    <property type="entry name" value="UCP006402_thioredoxin"/>
    <property type="match status" value="1"/>
</dbReference>
<reference evidence="3" key="1">
    <citation type="journal article" date="2019" name="Int. J. Syst. Evol. Microbiol.">
        <title>The Global Catalogue of Microorganisms (GCM) 10K type strain sequencing project: providing services to taxonomists for standard genome sequencing and annotation.</title>
        <authorList>
            <consortium name="The Broad Institute Genomics Platform"/>
            <consortium name="The Broad Institute Genome Sequencing Center for Infectious Disease"/>
            <person name="Wu L."/>
            <person name="Ma J."/>
        </authorList>
    </citation>
    <scope>NUCLEOTIDE SEQUENCE [LARGE SCALE GENOMIC DNA]</scope>
    <source>
        <strain evidence="3">JCM 16231</strain>
    </source>
</reference>
<feature type="domain" description="Spermatogenesis-associated protein 20-like TRX" evidence="1">
    <location>
        <begin position="6"/>
        <end position="160"/>
    </location>
</feature>
<dbReference type="InterPro" id="IPR036249">
    <property type="entry name" value="Thioredoxin-like_sf"/>
</dbReference>
<dbReference type="InterPro" id="IPR008928">
    <property type="entry name" value="6-hairpin_glycosidase_sf"/>
</dbReference>
<proteinExistence type="predicted"/>
<dbReference type="SUPFAM" id="SSF48208">
    <property type="entry name" value="Six-hairpin glycosidases"/>
    <property type="match status" value="1"/>
</dbReference>
<dbReference type="RefSeq" id="WP_224453337.1">
    <property type="nucleotide sequence ID" value="NZ_BAAAGG010000005.1"/>
</dbReference>
<protein>
    <submittedName>
        <fullName evidence="2">Thioredoxin domain-containing protein</fullName>
    </submittedName>
</protein>
<gene>
    <name evidence="2" type="ORF">GCM10009433_07910</name>
</gene>
<evidence type="ECO:0000259" key="1">
    <source>
        <dbReference type="Pfam" id="PF03190"/>
    </source>
</evidence>
<evidence type="ECO:0000313" key="2">
    <source>
        <dbReference type="EMBL" id="GAA0754374.1"/>
    </source>
</evidence>
<sequence length="672" mass="77825">MPNIENNLVNATSPYLLQHANNPVNWEEWSPEVLDRAKKENKPLLISIGYAACHWCHVMAHESFEDEKVAELMNEHFICIKIDREERPDIDHIYMEAAQMLTGRGGWPLNAFALPDGRPFYAATYFPKDNWKKVLANVAKAYDNSYDQLLETAEKLTEGIKVGQEFSSVENNETFKVSNYRDFLLSWQKSVDLENGGFKGAPKFPMSNSWQFLLQYYQNINEHFAAEALLKTLDEMAFGGIYDQIGGGFSRYAVDDKWFAPHFEKMLYDNALLVSLYANAYKRFPKPHYKKIISETIDFITRELKHPEAGFYSALDADSEGEEGKYYVWSYEELSEFLSDKELFLVENYFNCTKRGNWESSNNILFTNQSPLDYAKAKNLDPDAFEKEIEDLKQTLFDHRQQRVRPSLDDKMITSWNAMMITGLVEAFTALRKDEYLELAESATEFLLKTRLVDNNQLLRTYKDEKSITGFLEDYAFTIEALINLYQITFKIDYLNKARHLAEICFNDFKTESSSMFQFASKISEKLISKTYEINDNVIPASNSSLAKSLFLLGKFFDEDKYLETSKQMLNQMEAKLYKSGPYAANWQILYGWLTFPFYEVAIMGEKAQDLSLELQKEYHSNCIFLGGQSEDLSILENKNPKDPSETIIYVCENKICQKPTSDIEKAKELLK</sequence>
<dbReference type="EMBL" id="BAAAGG010000005">
    <property type="protein sequence ID" value="GAA0754374.1"/>
    <property type="molecule type" value="Genomic_DNA"/>
</dbReference>
<dbReference type="Gene3D" id="3.40.30.10">
    <property type="entry name" value="Glutaredoxin"/>
    <property type="match status" value="1"/>
</dbReference>
<dbReference type="InterPro" id="IPR024705">
    <property type="entry name" value="Ssp411"/>
</dbReference>
<name>A0ABP3VBG7_9FLAO</name>
<comment type="caution">
    <text evidence="2">The sequence shown here is derived from an EMBL/GenBank/DDBJ whole genome shotgun (WGS) entry which is preliminary data.</text>
</comment>
<accession>A0ABP3VBG7</accession>
<dbReference type="InterPro" id="IPR004879">
    <property type="entry name" value="Ssp411-like_TRX"/>
</dbReference>
<dbReference type="PANTHER" id="PTHR42899">
    <property type="entry name" value="SPERMATOGENESIS-ASSOCIATED PROTEIN 20"/>
    <property type="match status" value="1"/>
</dbReference>
<dbReference type="PANTHER" id="PTHR42899:SF1">
    <property type="entry name" value="SPERMATOGENESIS-ASSOCIATED PROTEIN 20"/>
    <property type="match status" value="1"/>
</dbReference>
<keyword evidence="3" id="KW-1185">Reference proteome</keyword>
<evidence type="ECO:0000313" key="3">
    <source>
        <dbReference type="Proteomes" id="UP001500185"/>
    </source>
</evidence>